<name>A0A399F5Y7_9DEIN</name>
<keyword evidence="3" id="KW-1185">Reference proteome</keyword>
<organism evidence="2 3">
    <name type="scientific">Meiothermus luteus</name>
    <dbReference type="NCBI Taxonomy" id="2026184"/>
    <lineage>
        <taxon>Bacteria</taxon>
        <taxon>Thermotogati</taxon>
        <taxon>Deinococcota</taxon>
        <taxon>Deinococci</taxon>
        <taxon>Thermales</taxon>
        <taxon>Thermaceae</taxon>
        <taxon>Meiothermus</taxon>
    </lineage>
</organism>
<dbReference type="GO" id="GO:0004518">
    <property type="term" value="F:nuclease activity"/>
    <property type="evidence" value="ECO:0007669"/>
    <property type="project" value="InterPro"/>
</dbReference>
<dbReference type="EMBL" id="QWKZ01000002">
    <property type="protein sequence ID" value="RIH90031.1"/>
    <property type="molecule type" value="Genomic_DNA"/>
</dbReference>
<dbReference type="RefSeq" id="WP_119358870.1">
    <property type="nucleotide sequence ID" value="NZ_QWKZ01000002.1"/>
</dbReference>
<dbReference type="PANTHER" id="PTHR15160">
    <property type="entry name" value="VON HIPPEL-LINDAU PROTEIN"/>
    <property type="match status" value="1"/>
</dbReference>
<dbReference type="Gene3D" id="3.10.690.10">
    <property type="entry name" value="Bifunctional nuclease domain"/>
    <property type="match status" value="1"/>
</dbReference>
<feature type="domain" description="BFN" evidence="1">
    <location>
        <begin position="1"/>
        <end position="131"/>
    </location>
</feature>
<reference evidence="2 3" key="1">
    <citation type="submission" date="2018-08" db="EMBL/GenBank/DDBJ databases">
        <title>Meiothermus luteus KCTC 52599 genome sequencing project.</title>
        <authorList>
            <person name="Da Costa M.S."/>
            <person name="Albuquerque L."/>
            <person name="Raposo P."/>
            <person name="Froufe H.J.C."/>
            <person name="Barroso C.S."/>
            <person name="Egas C."/>
        </authorList>
    </citation>
    <scope>NUCLEOTIDE SEQUENCE [LARGE SCALE GENOMIC DNA]</scope>
    <source>
        <strain evidence="2 3">KCTC 52599</strain>
    </source>
</reference>
<dbReference type="PROSITE" id="PS51658">
    <property type="entry name" value="BFN"/>
    <property type="match status" value="1"/>
</dbReference>
<dbReference type="Pfam" id="PF02577">
    <property type="entry name" value="BFN_dom"/>
    <property type="match status" value="1"/>
</dbReference>
<proteinExistence type="predicted"/>
<dbReference type="PANTHER" id="PTHR15160:SF1">
    <property type="entry name" value="VON HIPPEL-LINDAU DISEASE TUMOR SUPPRESSOR"/>
    <property type="match status" value="1"/>
</dbReference>
<comment type="caution">
    <text evidence="2">The sequence shown here is derived from an EMBL/GenBank/DDBJ whole genome shotgun (WGS) entry which is preliminary data.</text>
</comment>
<dbReference type="InterPro" id="IPR036104">
    <property type="entry name" value="BFN_sf"/>
</dbReference>
<evidence type="ECO:0000313" key="3">
    <source>
        <dbReference type="Proteomes" id="UP000265800"/>
    </source>
</evidence>
<protein>
    <submittedName>
        <fullName evidence="2">Bifunctional nuclease</fullName>
    </submittedName>
</protein>
<dbReference type="AlphaFoldDB" id="A0A399F5Y7"/>
<gene>
    <name evidence="2" type="ORF">Mlute_00151</name>
</gene>
<dbReference type="InterPro" id="IPR003729">
    <property type="entry name" value="Bi_nuclease_dom"/>
</dbReference>
<accession>A0A399F5Y7</accession>
<sequence>MVPARIEGMGVDPGNGNLIVMLKAENNLVLPVVIGALETQNIMIHLSGEKPPRPLGPDLFYNTLELLGVKVLRVEIVELKEGTFYGRLVLEHRGMEYEVDCRPSDGMALAIRAGAPILIAEEVLKQAGIQESQLTRQGEPPKA</sequence>
<dbReference type="SUPFAM" id="SSF103256">
    <property type="entry name" value="Hypothetical protein TM0160"/>
    <property type="match status" value="1"/>
</dbReference>
<evidence type="ECO:0000259" key="1">
    <source>
        <dbReference type="PROSITE" id="PS51658"/>
    </source>
</evidence>
<dbReference type="Proteomes" id="UP000265800">
    <property type="component" value="Unassembled WGS sequence"/>
</dbReference>
<dbReference type="OrthoDB" id="9788698at2"/>
<evidence type="ECO:0000313" key="2">
    <source>
        <dbReference type="EMBL" id="RIH90031.1"/>
    </source>
</evidence>